<dbReference type="NCBIfam" id="TIGR00464">
    <property type="entry name" value="gltX_bact"/>
    <property type="match status" value="1"/>
</dbReference>
<name>A0A1F8H373_9BACT</name>
<dbReference type="InterPro" id="IPR008925">
    <property type="entry name" value="aa_tRNA-synth_I_cd-bd_sf"/>
</dbReference>
<evidence type="ECO:0000259" key="11">
    <source>
        <dbReference type="Pfam" id="PF00749"/>
    </source>
</evidence>
<evidence type="ECO:0000313" key="13">
    <source>
        <dbReference type="EMBL" id="OGN32021.1"/>
    </source>
</evidence>
<feature type="short sequence motif" description="'HIGH' region" evidence="10">
    <location>
        <begin position="15"/>
        <end position="25"/>
    </location>
</feature>
<proteinExistence type="inferred from homology"/>
<keyword evidence="6 10" id="KW-0547">Nucleotide-binding</keyword>
<feature type="domain" description="Aminoacyl-tRNA synthetase class I anticodon-binding" evidence="12">
    <location>
        <begin position="357"/>
        <end position="481"/>
    </location>
</feature>
<dbReference type="InterPro" id="IPR045462">
    <property type="entry name" value="aa-tRNA-synth_I_cd-bd"/>
</dbReference>
<dbReference type="GO" id="GO:0005524">
    <property type="term" value="F:ATP binding"/>
    <property type="evidence" value="ECO:0007669"/>
    <property type="project" value="UniProtKB-UniRule"/>
</dbReference>
<dbReference type="InterPro" id="IPR033910">
    <property type="entry name" value="GluRS_core"/>
</dbReference>
<evidence type="ECO:0000313" key="14">
    <source>
        <dbReference type="Proteomes" id="UP000177494"/>
    </source>
</evidence>
<dbReference type="STRING" id="1802706.A3I32_03025"/>
<dbReference type="Pfam" id="PF19269">
    <property type="entry name" value="Anticodon_2"/>
    <property type="match status" value="1"/>
</dbReference>
<evidence type="ECO:0000256" key="5">
    <source>
        <dbReference type="ARBA" id="ARBA00022598"/>
    </source>
</evidence>
<evidence type="ECO:0000256" key="1">
    <source>
        <dbReference type="ARBA" id="ARBA00004496"/>
    </source>
</evidence>
<evidence type="ECO:0000256" key="8">
    <source>
        <dbReference type="ARBA" id="ARBA00022917"/>
    </source>
</evidence>
<evidence type="ECO:0000256" key="9">
    <source>
        <dbReference type="ARBA" id="ARBA00023146"/>
    </source>
</evidence>
<dbReference type="GO" id="GO:0004818">
    <property type="term" value="F:glutamate-tRNA ligase activity"/>
    <property type="evidence" value="ECO:0007669"/>
    <property type="project" value="UniProtKB-UniRule"/>
</dbReference>
<dbReference type="InterPro" id="IPR001412">
    <property type="entry name" value="aa-tRNA-synth_I_CS"/>
</dbReference>
<organism evidence="13 14">
    <name type="scientific">Candidatus Yanofskybacteria bacterium RIFCSPLOWO2_02_FULL_45_10</name>
    <dbReference type="NCBI Taxonomy" id="1802706"/>
    <lineage>
        <taxon>Bacteria</taxon>
        <taxon>Candidatus Yanofskyibacteriota</taxon>
    </lineage>
</organism>
<dbReference type="InterPro" id="IPR004527">
    <property type="entry name" value="Glu-tRNA-ligase_bac/mito"/>
</dbReference>
<protein>
    <recommendedName>
        <fullName evidence="10">Glutamate--tRNA ligase</fullName>
        <ecNumber evidence="10">6.1.1.17</ecNumber>
    </recommendedName>
    <alternativeName>
        <fullName evidence="10">Glutamyl-tRNA synthetase</fullName>
        <shortName evidence="10">GluRS</shortName>
    </alternativeName>
</protein>
<dbReference type="SUPFAM" id="SSF52374">
    <property type="entry name" value="Nucleotidylyl transferase"/>
    <property type="match status" value="1"/>
</dbReference>
<dbReference type="InterPro" id="IPR049940">
    <property type="entry name" value="GluQ/Sye"/>
</dbReference>
<feature type="binding site" evidence="10">
    <location>
        <position position="248"/>
    </location>
    <ligand>
        <name>ATP</name>
        <dbReference type="ChEBI" id="CHEBI:30616"/>
    </ligand>
</feature>
<evidence type="ECO:0000256" key="10">
    <source>
        <dbReference type="HAMAP-Rule" id="MF_00022"/>
    </source>
</evidence>
<dbReference type="Gene3D" id="1.10.10.350">
    <property type="match status" value="1"/>
</dbReference>
<dbReference type="PANTHER" id="PTHR43311:SF2">
    <property type="entry name" value="GLUTAMATE--TRNA LIGASE, MITOCHONDRIAL-RELATED"/>
    <property type="match status" value="1"/>
</dbReference>
<comment type="subunit">
    <text evidence="3 10">Monomer.</text>
</comment>
<dbReference type="AlphaFoldDB" id="A0A1F8H373"/>
<dbReference type="Proteomes" id="UP000177494">
    <property type="component" value="Unassembled WGS sequence"/>
</dbReference>
<gene>
    <name evidence="10" type="primary">gltX</name>
    <name evidence="13" type="ORF">A3I32_03025</name>
</gene>
<comment type="caution">
    <text evidence="13">The sequence shown here is derived from an EMBL/GenBank/DDBJ whole genome shotgun (WGS) entry which is preliminary data.</text>
</comment>
<evidence type="ECO:0000256" key="6">
    <source>
        <dbReference type="ARBA" id="ARBA00022741"/>
    </source>
</evidence>
<feature type="domain" description="Glutamyl/glutaminyl-tRNA synthetase class Ib catalytic" evidence="11">
    <location>
        <begin position="9"/>
        <end position="314"/>
    </location>
</feature>
<evidence type="ECO:0000256" key="4">
    <source>
        <dbReference type="ARBA" id="ARBA00022490"/>
    </source>
</evidence>
<comment type="subcellular location">
    <subcellularLocation>
        <location evidence="1 10">Cytoplasm</location>
    </subcellularLocation>
</comment>
<keyword evidence="5 10" id="KW-0436">Ligase</keyword>
<dbReference type="Pfam" id="PF00749">
    <property type="entry name" value="tRNA-synt_1c"/>
    <property type="match status" value="1"/>
</dbReference>
<comment type="function">
    <text evidence="10">Catalyzes the attachment of glutamate to tRNA(Glu) in a two-step reaction: glutamate is first activated by ATP to form Glu-AMP and then transferred to the acceptor end of tRNA(Glu).</text>
</comment>
<evidence type="ECO:0000256" key="7">
    <source>
        <dbReference type="ARBA" id="ARBA00022840"/>
    </source>
</evidence>
<dbReference type="Gene3D" id="3.40.50.620">
    <property type="entry name" value="HUPs"/>
    <property type="match status" value="1"/>
</dbReference>
<comment type="caution">
    <text evidence="10">Lacks conserved residue(s) required for the propagation of feature annotation.</text>
</comment>
<accession>A0A1F8H373</accession>
<dbReference type="PRINTS" id="PR00987">
    <property type="entry name" value="TRNASYNTHGLU"/>
</dbReference>
<reference evidence="13 14" key="1">
    <citation type="journal article" date="2016" name="Nat. Commun.">
        <title>Thousands of microbial genomes shed light on interconnected biogeochemical processes in an aquifer system.</title>
        <authorList>
            <person name="Anantharaman K."/>
            <person name="Brown C.T."/>
            <person name="Hug L.A."/>
            <person name="Sharon I."/>
            <person name="Castelle C.J."/>
            <person name="Probst A.J."/>
            <person name="Thomas B.C."/>
            <person name="Singh A."/>
            <person name="Wilkins M.J."/>
            <person name="Karaoz U."/>
            <person name="Brodie E.L."/>
            <person name="Williams K.H."/>
            <person name="Hubbard S.S."/>
            <person name="Banfield J.F."/>
        </authorList>
    </citation>
    <scope>NUCLEOTIDE SEQUENCE [LARGE SCALE GENOMIC DNA]</scope>
</reference>
<keyword evidence="4 10" id="KW-0963">Cytoplasm</keyword>
<dbReference type="GO" id="GO:0006424">
    <property type="term" value="P:glutamyl-tRNA aminoacylation"/>
    <property type="evidence" value="ECO:0007669"/>
    <property type="project" value="UniProtKB-UniRule"/>
</dbReference>
<feature type="short sequence motif" description="'KMSKS' region" evidence="10">
    <location>
        <begin position="245"/>
        <end position="249"/>
    </location>
</feature>
<dbReference type="PROSITE" id="PS00178">
    <property type="entry name" value="AA_TRNA_LIGASE_I"/>
    <property type="match status" value="1"/>
</dbReference>
<keyword evidence="8 10" id="KW-0648">Protein biosynthesis</keyword>
<keyword evidence="7 10" id="KW-0067">ATP-binding</keyword>
<dbReference type="GO" id="GO:0008270">
    <property type="term" value="F:zinc ion binding"/>
    <property type="evidence" value="ECO:0007669"/>
    <property type="project" value="InterPro"/>
</dbReference>
<evidence type="ECO:0000256" key="3">
    <source>
        <dbReference type="ARBA" id="ARBA00011245"/>
    </source>
</evidence>
<dbReference type="InterPro" id="IPR020058">
    <property type="entry name" value="Glu/Gln-tRNA-synth_Ib_cat-dom"/>
</dbReference>
<dbReference type="EMBL" id="MGKU01000027">
    <property type="protein sequence ID" value="OGN32021.1"/>
    <property type="molecule type" value="Genomic_DNA"/>
</dbReference>
<dbReference type="InterPro" id="IPR000924">
    <property type="entry name" value="Glu/Gln-tRNA-synth"/>
</dbReference>
<dbReference type="CDD" id="cd00808">
    <property type="entry name" value="GluRS_core"/>
    <property type="match status" value="1"/>
</dbReference>
<evidence type="ECO:0000256" key="2">
    <source>
        <dbReference type="ARBA" id="ARBA00007894"/>
    </source>
</evidence>
<sequence>MTKVKKPAIRVRLAPSPTGLFHVGTAQSGVYNWLFAKHHNGQFILRIEDTDKERSQPQFEKDICAGLEWLGLKWDEFHRSSERQGRYRKHLEKLLADGKAFWCYHSKEELAAESAEQMTKKEAPKHVCSHKFEIRSTKSETQHAIIRLNTEKVTDQDISWDDMVRGEIKFGLNTLGDISLAKNLDEALYNFAVVVDDWEMQISHVIRGEDHISNTPKQILIYLALGAVPPRFAHLPLLLGSDRSKLSKRHGSVAFSQYIESGYTPEGMFNFLAMLGWSTPGGEEVFSKNQAIEWFAMASIHKSGAIFNPEKLNWINAHYIKQLNDELLTDAVLPFVEKHFPAYAKALADRSEGRGRLREVVLKMAPLLRERLTYFDQVKEFSYFFVMPEYETSLLIWKKGDSKKALLALEAVEKIIEERAKEKELKPTLDELAEEQFAGDRGMVYWPLRVALSGEKFSADPLEIINILGGAEALKRIAYAINKLRLQP</sequence>
<dbReference type="GO" id="GO:0000049">
    <property type="term" value="F:tRNA binding"/>
    <property type="evidence" value="ECO:0007669"/>
    <property type="project" value="InterPro"/>
</dbReference>
<keyword evidence="9 10" id="KW-0030">Aminoacyl-tRNA synthetase</keyword>
<dbReference type="GO" id="GO:0005829">
    <property type="term" value="C:cytosol"/>
    <property type="evidence" value="ECO:0007669"/>
    <property type="project" value="TreeGrafter"/>
</dbReference>
<evidence type="ECO:0000259" key="12">
    <source>
        <dbReference type="Pfam" id="PF19269"/>
    </source>
</evidence>
<dbReference type="InterPro" id="IPR020751">
    <property type="entry name" value="aa-tRNA-synth_I_codon-bd_sub2"/>
</dbReference>
<comment type="similarity">
    <text evidence="2 10">Belongs to the class-I aminoacyl-tRNA synthetase family. Glutamate--tRNA ligase type 1 subfamily.</text>
</comment>
<dbReference type="SUPFAM" id="SSF48163">
    <property type="entry name" value="An anticodon-binding domain of class I aminoacyl-tRNA synthetases"/>
    <property type="match status" value="1"/>
</dbReference>
<dbReference type="PANTHER" id="PTHR43311">
    <property type="entry name" value="GLUTAMATE--TRNA LIGASE"/>
    <property type="match status" value="1"/>
</dbReference>
<dbReference type="FunFam" id="3.40.50.620:FF:000007">
    <property type="entry name" value="Glutamate--tRNA ligase"/>
    <property type="match status" value="1"/>
</dbReference>
<dbReference type="EC" id="6.1.1.17" evidence="10"/>
<dbReference type="InterPro" id="IPR014729">
    <property type="entry name" value="Rossmann-like_a/b/a_fold"/>
</dbReference>
<dbReference type="HAMAP" id="MF_00022">
    <property type="entry name" value="Glu_tRNA_synth_type1"/>
    <property type="match status" value="1"/>
</dbReference>
<comment type="catalytic activity">
    <reaction evidence="10">
        <text>tRNA(Glu) + L-glutamate + ATP = L-glutamyl-tRNA(Glu) + AMP + diphosphate</text>
        <dbReference type="Rhea" id="RHEA:23540"/>
        <dbReference type="Rhea" id="RHEA-COMP:9663"/>
        <dbReference type="Rhea" id="RHEA-COMP:9680"/>
        <dbReference type="ChEBI" id="CHEBI:29985"/>
        <dbReference type="ChEBI" id="CHEBI:30616"/>
        <dbReference type="ChEBI" id="CHEBI:33019"/>
        <dbReference type="ChEBI" id="CHEBI:78442"/>
        <dbReference type="ChEBI" id="CHEBI:78520"/>
        <dbReference type="ChEBI" id="CHEBI:456215"/>
        <dbReference type="EC" id="6.1.1.17"/>
    </reaction>
</comment>